<dbReference type="AlphaFoldDB" id="A0A9X3XI30"/>
<dbReference type="NCBIfam" id="TIGR00099">
    <property type="entry name" value="Cof-subfamily"/>
    <property type="match status" value="1"/>
</dbReference>
<dbReference type="GO" id="GO:0005829">
    <property type="term" value="C:cytosol"/>
    <property type="evidence" value="ECO:0007669"/>
    <property type="project" value="TreeGrafter"/>
</dbReference>
<dbReference type="Proteomes" id="UP001141183">
    <property type="component" value="Unassembled WGS sequence"/>
</dbReference>
<name>A0A9X3XI30_9CLOT</name>
<proteinExistence type="predicted"/>
<accession>A0A9X3XI30</accession>
<sequence length="278" mass="31692">MEYKMVCIDMDGTLLGKGKEISKESKKIIKEIHEKGVEIVVTTGRIYNNAAYYSHLLGVESPVIAANGAIVREKNTNKVIYEKPIETEECIKLVEKLYKMKMHFHFYTLDSIYCSNKLTELGTKLYMTKQIGYDNLKINYYVINNIEKWKDFFRKNHGKITKCIAFSMKPEKILKVKKQLDTFEGIVYYGSGKRSVEINSKGASKGNAVKALANYYGFKREEIMCIGDNENDLSMIEYAGVGVAMGNAIEPVKKLADYITDTNIENGVEKAIKKFFKL</sequence>
<dbReference type="NCBIfam" id="TIGR01484">
    <property type="entry name" value="HAD-SF-IIB"/>
    <property type="match status" value="1"/>
</dbReference>
<gene>
    <name evidence="1" type="ORF">NE398_00925</name>
</gene>
<dbReference type="GO" id="GO:0000287">
    <property type="term" value="F:magnesium ion binding"/>
    <property type="evidence" value="ECO:0007669"/>
    <property type="project" value="TreeGrafter"/>
</dbReference>
<dbReference type="SUPFAM" id="SSF56784">
    <property type="entry name" value="HAD-like"/>
    <property type="match status" value="1"/>
</dbReference>
<dbReference type="Gene3D" id="3.40.50.1000">
    <property type="entry name" value="HAD superfamily/HAD-like"/>
    <property type="match status" value="1"/>
</dbReference>
<protein>
    <submittedName>
        <fullName evidence="1">Cof-type HAD-IIB family hydrolase</fullName>
    </submittedName>
</protein>
<dbReference type="CDD" id="cd07516">
    <property type="entry name" value="HAD_Pase"/>
    <property type="match status" value="1"/>
</dbReference>
<dbReference type="PROSITE" id="PS01229">
    <property type="entry name" value="COF_2"/>
    <property type="match status" value="1"/>
</dbReference>
<dbReference type="InterPro" id="IPR036412">
    <property type="entry name" value="HAD-like_sf"/>
</dbReference>
<comment type="caution">
    <text evidence="1">The sequence shown here is derived from an EMBL/GenBank/DDBJ whole genome shotgun (WGS) entry which is preliminary data.</text>
</comment>
<dbReference type="SFLD" id="SFLDG01144">
    <property type="entry name" value="C2.B.4:_PGP_Like"/>
    <property type="match status" value="1"/>
</dbReference>
<dbReference type="GO" id="GO:0016791">
    <property type="term" value="F:phosphatase activity"/>
    <property type="evidence" value="ECO:0007669"/>
    <property type="project" value="UniProtKB-ARBA"/>
</dbReference>
<dbReference type="PANTHER" id="PTHR10000:SF8">
    <property type="entry name" value="HAD SUPERFAMILY HYDROLASE-LIKE, TYPE 3"/>
    <property type="match status" value="1"/>
</dbReference>
<dbReference type="EMBL" id="JAMRYU010000001">
    <property type="protein sequence ID" value="MDC4238736.1"/>
    <property type="molecule type" value="Genomic_DNA"/>
</dbReference>
<keyword evidence="2" id="KW-1185">Reference proteome</keyword>
<keyword evidence="1" id="KW-0378">Hydrolase</keyword>
<dbReference type="Gene3D" id="3.30.1240.10">
    <property type="match status" value="1"/>
</dbReference>
<evidence type="ECO:0000313" key="1">
    <source>
        <dbReference type="EMBL" id="MDC4238736.1"/>
    </source>
</evidence>
<dbReference type="SFLD" id="SFLDG01140">
    <property type="entry name" value="C2.B:_Phosphomannomutase_and_P"/>
    <property type="match status" value="1"/>
</dbReference>
<reference evidence="1" key="1">
    <citation type="submission" date="2022-05" db="EMBL/GenBank/DDBJ databases">
        <title>Draft genome sequence of Clostridium tertium strain CP3 isolated from Peru.</title>
        <authorList>
            <person name="Hurtado R."/>
            <person name="Lima L."/>
            <person name="Sousa T."/>
            <person name="Jaiswal A.K."/>
            <person name="Tiwari S."/>
            <person name="Maturrano L."/>
            <person name="Brenig B."/>
            <person name="Azevedo V."/>
        </authorList>
    </citation>
    <scope>NUCLEOTIDE SEQUENCE</scope>
    <source>
        <strain evidence="1">CP3</strain>
    </source>
</reference>
<dbReference type="PANTHER" id="PTHR10000">
    <property type="entry name" value="PHOSPHOSERINE PHOSPHATASE"/>
    <property type="match status" value="1"/>
</dbReference>
<dbReference type="RefSeq" id="WP_008680215.1">
    <property type="nucleotide sequence ID" value="NZ_CABKOG010000003.1"/>
</dbReference>
<dbReference type="Pfam" id="PF08282">
    <property type="entry name" value="Hydrolase_3"/>
    <property type="match status" value="1"/>
</dbReference>
<organism evidence="1 2">
    <name type="scientific">Clostridium tertium</name>
    <dbReference type="NCBI Taxonomy" id="1559"/>
    <lineage>
        <taxon>Bacteria</taxon>
        <taxon>Bacillati</taxon>
        <taxon>Bacillota</taxon>
        <taxon>Clostridia</taxon>
        <taxon>Eubacteriales</taxon>
        <taxon>Clostridiaceae</taxon>
        <taxon>Clostridium</taxon>
    </lineage>
</organism>
<dbReference type="InterPro" id="IPR006379">
    <property type="entry name" value="HAD-SF_hydro_IIB"/>
</dbReference>
<evidence type="ECO:0000313" key="2">
    <source>
        <dbReference type="Proteomes" id="UP001141183"/>
    </source>
</evidence>
<dbReference type="SFLD" id="SFLDS00003">
    <property type="entry name" value="Haloacid_Dehalogenase"/>
    <property type="match status" value="1"/>
</dbReference>
<dbReference type="InterPro" id="IPR000150">
    <property type="entry name" value="Cof"/>
</dbReference>
<dbReference type="InterPro" id="IPR023214">
    <property type="entry name" value="HAD_sf"/>
</dbReference>